<dbReference type="Proteomes" id="UP000015104">
    <property type="component" value="Unassembled WGS sequence"/>
</dbReference>
<reference evidence="3" key="1">
    <citation type="submission" date="2011-08" db="EMBL/GenBank/DDBJ databases">
        <authorList>
            <person name="Rombauts S."/>
        </authorList>
    </citation>
    <scope>NUCLEOTIDE SEQUENCE</scope>
    <source>
        <strain evidence="3">London</strain>
    </source>
</reference>
<evidence type="ECO:0000313" key="3">
    <source>
        <dbReference type="Proteomes" id="UP000015104"/>
    </source>
</evidence>
<feature type="region of interest" description="Disordered" evidence="1">
    <location>
        <begin position="1"/>
        <end position="70"/>
    </location>
</feature>
<dbReference type="HOGENOM" id="CLU_1002307_0_0_1"/>
<proteinExistence type="predicted"/>
<sequence>MQKQQINSRPGANGATIEVVQEKEQPARSKDVGRDTEQQSGNIQESSTTDANPQTKRARGRPRKVAPANGTIIEKVKRTKNHIQQVVKDVGRDTEQQSGNILDSQENFDNSPLALLYALAKKISSVMRELTVKGPLIIPPELCQKEKIERMDLVLNNEIKKSFYYTIIDRKGELWEREEIDRVLRYKCSIGIGENYKNFCSTLKGCKLENGKCRINVKSDHVLNHIRGQLGFRFDCFYCEGCRTANIKHFKKHYLQFHWTRGFDPVQLSEAETVNDST</sequence>
<organism evidence="2 3">
    <name type="scientific">Tetranychus urticae</name>
    <name type="common">Two-spotted spider mite</name>
    <dbReference type="NCBI Taxonomy" id="32264"/>
    <lineage>
        <taxon>Eukaryota</taxon>
        <taxon>Metazoa</taxon>
        <taxon>Ecdysozoa</taxon>
        <taxon>Arthropoda</taxon>
        <taxon>Chelicerata</taxon>
        <taxon>Arachnida</taxon>
        <taxon>Acari</taxon>
        <taxon>Acariformes</taxon>
        <taxon>Trombidiformes</taxon>
        <taxon>Prostigmata</taxon>
        <taxon>Eleutherengona</taxon>
        <taxon>Raphignathae</taxon>
        <taxon>Tetranychoidea</taxon>
        <taxon>Tetranychidae</taxon>
        <taxon>Tetranychus</taxon>
    </lineage>
</organism>
<feature type="compositionally biased region" description="Polar residues" evidence="1">
    <location>
        <begin position="1"/>
        <end position="10"/>
    </location>
</feature>
<evidence type="ECO:0000313" key="2">
    <source>
        <dbReference type="EnsemblMetazoa" id="tetur188g00030.1"/>
    </source>
</evidence>
<protein>
    <submittedName>
        <fullName evidence="2">Uncharacterized protein</fullName>
    </submittedName>
</protein>
<name>T1KQI5_TETUR</name>
<keyword evidence="3" id="KW-1185">Reference proteome</keyword>
<reference evidence="2" key="2">
    <citation type="submission" date="2015-06" db="UniProtKB">
        <authorList>
            <consortium name="EnsemblMetazoa"/>
        </authorList>
    </citation>
    <scope>IDENTIFICATION</scope>
</reference>
<accession>T1KQI5</accession>
<dbReference type="EMBL" id="CAEY01000364">
    <property type="status" value="NOT_ANNOTATED_CDS"/>
    <property type="molecule type" value="Genomic_DNA"/>
</dbReference>
<evidence type="ECO:0000256" key="1">
    <source>
        <dbReference type="SAM" id="MobiDB-lite"/>
    </source>
</evidence>
<dbReference type="EnsemblMetazoa" id="tetur188g00030.1">
    <property type="protein sequence ID" value="tetur188g00030.1"/>
    <property type="gene ID" value="tetur188g00030"/>
</dbReference>
<feature type="compositionally biased region" description="Polar residues" evidence="1">
    <location>
        <begin position="38"/>
        <end position="55"/>
    </location>
</feature>
<dbReference type="AlphaFoldDB" id="T1KQI5"/>
<feature type="compositionally biased region" description="Basic and acidic residues" evidence="1">
    <location>
        <begin position="20"/>
        <end position="37"/>
    </location>
</feature>